<name>A0A2P4PUD2_RHIID</name>
<dbReference type="GO" id="GO:0005737">
    <property type="term" value="C:cytoplasm"/>
    <property type="evidence" value="ECO:0007669"/>
    <property type="project" value="InterPro"/>
</dbReference>
<sequence>MSAYYFQTLPRYRRKIDIETASTNSTIDPNSPGFTTKLTKPPALGLLNNKYRLHVIPNNNSSLSNQFTHRISYNTRNNAYYENSIFNKKYLKSWKKGCMEYDNIAYKVDNELDLQMVYLAREPDTDRSTEPDGQSLHYRRGPIQLQPFIRSIPIYYPHVHMIININIKVIIH</sequence>
<dbReference type="InterPro" id="IPR038680">
    <property type="entry name" value="PAW_sf"/>
</dbReference>
<proteinExistence type="predicted"/>
<dbReference type="AlphaFoldDB" id="A0A2P4PUD2"/>
<evidence type="ECO:0000313" key="3">
    <source>
        <dbReference type="Proteomes" id="UP000018888"/>
    </source>
</evidence>
<feature type="domain" description="PAW" evidence="1">
    <location>
        <begin position="56"/>
        <end position="127"/>
    </location>
</feature>
<reference evidence="2 3" key="1">
    <citation type="journal article" date="2013" name="Proc. Natl. Acad. Sci. U.S.A.">
        <title>Genome of an arbuscular mycorrhizal fungus provides insight into the oldest plant symbiosis.</title>
        <authorList>
            <person name="Tisserant E."/>
            <person name="Malbreil M."/>
            <person name="Kuo A."/>
            <person name="Kohler A."/>
            <person name="Symeonidi A."/>
            <person name="Balestrini R."/>
            <person name="Charron P."/>
            <person name="Duensing N."/>
            <person name="Frei Dit Frey N."/>
            <person name="Gianinazzi-Pearson V."/>
            <person name="Gilbert L.B."/>
            <person name="Handa Y."/>
            <person name="Herr J.R."/>
            <person name="Hijri M."/>
            <person name="Koul R."/>
            <person name="Kawaguchi M."/>
            <person name="Krajinski F."/>
            <person name="Lammers P.J."/>
            <person name="Masclaux F.G."/>
            <person name="Murat C."/>
            <person name="Morin E."/>
            <person name="Ndikumana S."/>
            <person name="Pagni M."/>
            <person name="Petitpierre D."/>
            <person name="Requena N."/>
            <person name="Rosikiewicz P."/>
            <person name="Riley R."/>
            <person name="Saito K."/>
            <person name="San Clemente H."/>
            <person name="Shapiro H."/>
            <person name="van Tuinen D."/>
            <person name="Becard G."/>
            <person name="Bonfante P."/>
            <person name="Paszkowski U."/>
            <person name="Shachar-Hill Y.Y."/>
            <person name="Tuskan G.A."/>
            <person name="Young P.W."/>
            <person name="Sanders I.R."/>
            <person name="Henrissat B."/>
            <person name="Rensing S.A."/>
            <person name="Grigoriev I.V."/>
            <person name="Corradi N."/>
            <person name="Roux C."/>
            <person name="Martin F."/>
        </authorList>
    </citation>
    <scope>NUCLEOTIDE SEQUENCE [LARGE SCALE GENOMIC DNA]</scope>
    <source>
        <strain evidence="2 3">DAOM 197198</strain>
    </source>
</reference>
<dbReference type="Proteomes" id="UP000018888">
    <property type="component" value="Unassembled WGS sequence"/>
</dbReference>
<accession>A0A2P4PUD2</accession>
<comment type="caution">
    <text evidence="2">The sequence shown here is derived from an EMBL/GenBank/DDBJ whole genome shotgun (WGS) entry which is preliminary data.</text>
</comment>
<dbReference type="Gene3D" id="2.60.120.1020">
    <property type="entry name" value="Peptide N glycanase, PAW domain"/>
    <property type="match status" value="1"/>
</dbReference>
<dbReference type="InterPro" id="IPR008979">
    <property type="entry name" value="Galactose-bd-like_sf"/>
</dbReference>
<dbReference type="SUPFAM" id="SSF49785">
    <property type="entry name" value="Galactose-binding domain-like"/>
    <property type="match status" value="1"/>
</dbReference>
<keyword evidence="3" id="KW-1185">Reference proteome</keyword>
<dbReference type="InterPro" id="IPR006588">
    <property type="entry name" value="Peptide_N_glycanase_PAW_dom"/>
</dbReference>
<reference evidence="2 3" key="2">
    <citation type="journal article" date="2018" name="New Phytol.">
        <title>High intraspecific genome diversity in the model arbuscular mycorrhizal symbiont Rhizophagus irregularis.</title>
        <authorList>
            <person name="Chen E.C.H."/>
            <person name="Morin E."/>
            <person name="Beaudet D."/>
            <person name="Noel J."/>
            <person name="Yildirir G."/>
            <person name="Ndikumana S."/>
            <person name="Charron P."/>
            <person name="St-Onge C."/>
            <person name="Giorgi J."/>
            <person name="Kruger M."/>
            <person name="Marton T."/>
            <person name="Ropars J."/>
            <person name="Grigoriev I.V."/>
            <person name="Hainaut M."/>
            <person name="Henrissat B."/>
            <person name="Roux C."/>
            <person name="Martin F."/>
            <person name="Corradi N."/>
        </authorList>
    </citation>
    <scope>NUCLEOTIDE SEQUENCE [LARGE SCALE GENOMIC DNA]</scope>
    <source>
        <strain evidence="2 3">DAOM 197198</strain>
    </source>
</reference>
<dbReference type="VEuPathDB" id="FungiDB:RhiirFUN_001031"/>
<dbReference type="EMBL" id="AUPC02000143">
    <property type="protein sequence ID" value="POG69003.1"/>
    <property type="molecule type" value="Genomic_DNA"/>
</dbReference>
<dbReference type="Pfam" id="PF04721">
    <property type="entry name" value="PAW"/>
    <property type="match status" value="1"/>
</dbReference>
<evidence type="ECO:0000313" key="2">
    <source>
        <dbReference type="EMBL" id="POG69003.1"/>
    </source>
</evidence>
<dbReference type="GO" id="GO:0006516">
    <property type="term" value="P:glycoprotein catabolic process"/>
    <property type="evidence" value="ECO:0007669"/>
    <property type="project" value="InterPro"/>
</dbReference>
<evidence type="ECO:0000259" key="1">
    <source>
        <dbReference type="Pfam" id="PF04721"/>
    </source>
</evidence>
<organism evidence="2 3">
    <name type="scientific">Rhizophagus irregularis (strain DAOM 181602 / DAOM 197198 / MUCL 43194)</name>
    <name type="common">Arbuscular mycorrhizal fungus</name>
    <name type="synonym">Glomus intraradices</name>
    <dbReference type="NCBI Taxonomy" id="747089"/>
    <lineage>
        <taxon>Eukaryota</taxon>
        <taxon>Fungi</taxon>
        <taxon>Fungi incertae sedis</taxon>
        <taxon>Mucoromycota</taxon>
        <taxon>Glomeromycotina</taxon>
        <taxon>Glomeromycetes</taxon>
        <taxon>Glomerales</taxon>
        <taxon>Glomeraceae</taxon>
        <taxon>Rhizophagus</taxon>
    </lineage>
</organism>
<gene>
    <name evidence="2" type="ORF">GLOIN_2v195839</name>
</gene>
<protein>
    <recommendedName>
        <fullName evidence="1">PAW domain-containing protein</fullName>
    </recommendedName>
</protein>